<dbReference type="Pfam" id="PF01048">
    <property type="entry name" value="PNP_UDP_1"/>
    <property type="match status" value="1"/>
</dbReference>
<evidence type="ECO:0000256" key="4">
    <source>
        <dbReference type="ARBA" id="ARBA00048447"/>
    </source>
</evidence>
<evidence type="ECO:0000256" key="2">
    <source>
        <dbReference type="ARBA" id="ARBA00022676"/>
    </source>
</evidence>
<evidence type="ECO:0000256" key="3">
    <source>
        <dbReference type="ARBA" id="ARBA00022679"/>
    </source>
</evidence>
<comment type="catalytic activity">
    <reaction evidence="5">
        <text>a purine 2'-deoxy-D-ribonucleoside + phosphate = a purine nucleobase + 2-deoxy-alpha-D-ribose 1-phosphate</text>
        <dbReference type="Rhea" id="RHEA:36431"/>
        <dbReference type="ChEBI" id="CHEBI:26386"/>
        <dbReference type="ChEBI" id="CHEBI:43474"/>
        <dbReference type="ChEBI" id="CHEBI:57259"/>
        <dbReference type="ChEBI" id="CHEBI:142361"/>
        <dbReference type="EC" id="2.4.2.1"/>
    </reaction>
</comment>
<feature type="active site" description="Proton donor" evidence="5">
    <location>
        <position position="204"/>
    </location>
</feature>
<feature type="binding site" description="in other chain" evidence="5">
    <location>
        <position position="20"/>
    </location>
    <ligand>
        <name>phosphate</name>
        <dbReference type="ChEBI" id="CHEBI:43474"/>
        <note>ligand shared between dimeric partners</note>
    </ligand>
</feature>
<feature type="binding site" description="in other chain" evidence="5">
    <location>
        <begin position="203"/>
        <end position="204"/>
    </location>
    <ligand>
        <name>a purine D-ribonucleoside</name>
        <dbReference type="ChEBI" id="CHEBI:142355"/>
        <note>ligand shared between dimeric partners</note>
    </ligand>
</feature>
<dbReference type="CDD" id="cd09006">
    <property type="entry name" value="PNP_EcPNPI-like"/>
    <property type="match status" value="1"/>
</dbReference>
<dbReference type="InterPro" id="IPR018016">
    <property type="entry name" value="Nucleoside_phosphorylase_CS"/>
</dbReference>
<organism evidence="7">
    <name type="scientific">uncultured Rubellimicrobium sp</name>
    <dbReference type="NCBI Taxonomy" id="543078"/>
    <lineage>
        <taxon>Bacteria</taxon>
        <taxon>Pseudomonadati</taxon>
        <taxon>Pseudomonadota</taxon>
        <taxon>Alphaproteobacteria</taxon>
        <taxon>Rhodobacterales</taxon>
        <taxon>Roseobacteraceae</taxon>
        <taxon>Rubellimicrobium</taxon>
        <taxon>environmental samples</taxon>
    </lineage>
</organism>
<feature type="binding site" description="in other chain" evidence="5">
    <location>
        <position position="24"/>
    </location>
    <ligand>
        <name>phosphate</name>
        <dbReference type="ChEBI" id="CHEBI:43474"/>
        <note>ligand shared between dimeric partners</note>
    </ligand>
</feature>
<accession>A0A6J4PC38</accession>
<comment type="similarity">
    <text evidence="1 5">Belongs to the PNP/UDP phosphorylase family.</text>
</comment>
<dbReference type="AlphaFoldDB" id="A0A6J4PC38"/>
<feature type="domain" description="Nucleoside phosphorylase" evidence="6">
    <location>
        <begin position="16"/>
        <end position="235"/>
    </location>
</feature>
<comment type="catalytic activity">
    <reaction evidence="5">
        <text>a purine D-ribonucleoside + phosphate = a purine nucleobase + alpha-D-ribose 1-phosphate</text>
        <dbReference type="Rhea" id="RHEA:19805"/>
        <dbReference type="ChEBI" id="CHEBI:26386"/>
        <dbReference type="ChEBI" id="CHEBI:43474"/>
        <dbReference type="ChEBI" id="CHEBI:57720"/>
        <dbReference type="ChEBI" id="CHEBI:142355"/>
        <dbReference type="EC" id="2.4.2.1"/>
    </reaction>
</comment>
<dbReference type="Gene3D" id="3.40.50.1580">
    <property type="entry name" value="Nucleoside phosphorylase domain"/>
    <property type="match status" value="1"/>
</dbReference>
<dbReference type="GO" id="GO:0004850">
    <property type="term" value="F:uridine phosphorylase activity"/>
    <property type="evidence" value="ECO:0007669"/>
    <property type="project" value="UniProtKB-EC"/>
</dbReference>
<feature type="binding site" evidence="5">
    <location>
        <position position="43"/>
    </location>
    <ligand>
        <name>phosphate</name>
        <dbReference type="ChEBI" id="CHEBI:43474"/>
        <note>ligand shared between dimeric partners</note>
    </ligand>
</feature>
<feature type="site" description="Important for catalytic activity" evidence="5">
    <location>
        <position position="217"/>
    </location>
</feature>
<reference evidence="7" key="1">
    <citation type="submission" date="2020-02" db="EMBL/GenBank/DDBJ databases">
        <authorList>
            <person name="Meier V. D."/>
        </authorList>
    </citation>
    <scope>NUCLEOTIDE SEQUENCE</scope>
    <source>
        <strain evidence="7">AVDCRST_MAG15</strain>
    </source>
</reference>
<dbReference type="EC" id="2.4.2.1" evidence="5"/>
<evidence type="ECO:0000256" key="1">
    <source>
        <dbReference type="ARBA" id="ARBA00010456"/>
    </source>
</evidence>
<keyword evidence="3 5" id="KW-0808">Transferase</keyword>
<sequence length="238" mass="25632">MTTHIGATRGEIAETVLLPGDPLRAQWAAETFLDDATCVNRVRGMLGFTGMWKGRRVTIHGSGMGMPSLSIYANELIRDYGATTLIRVGSAGGYQPHTQVRDLVLAQAASSVGTPSSTIFREVNFAPIADWGLLSAAYAAAAARGARVHVGGIHSSDTFYTERLDHTEQLIRHGTLAVEMEAAELYTLAARYKVRALAILTISDHVITGEALEAHERERSFGEMMEIALEAAFALSAD</sequence>
<comment type="subunit">
    <text evidence="5">Homohexamer; trimer of homodimers.</text>
</comment>
<name>A0A6J4PC38_9RHOB</name>
<dbReference type="GO" id="GO:0006152">
    <property type="term" value="P:purine nucleoside catabolic process"/>
    <property type="evidence" value="ECO:0007669"/>
    <property type="project" value="TreeGrafter"/>
</dbReference>
<comment type="function">
    <text evidence="5">Catalyzes the reversible phosphorolytic breakdown of the N-glycosidic bond in the beta-(deoxy)ribonucleoside molecules, with the formation of the corresponding free purine bases and pentose-1-phosphate.</text>
</comment>
<evidence type="ECO:0000256" key="5">
    <source>
        <dbReference type="HAMAP-Rule" id="MF_01627"/>
    </source>
</evidence>
<dbReference type="HAMAP" id="MF_01627">
    <property type="entry name" value="Pur_nucleosid_phosp"/>
    <property type="match status" value="1"/>
</dbReference>
<feature type="binding site" evidence="5">
    <location>
        <position position="4"/>
    </location>
    <ligand>
        <name>a purine D-ribonucleoside</name>
        <dbReference type="ChEBI" id="CHEBI:142355"/>
        <note>ligand shared between dimeric partners</note>
    </ligand>
</feature>
<comment type="catalytic activity">
    <reaction evidence="4">
        <text>uridine + phosphate = alpha-D-ribose 1-phosphate + uracil</text>
        <dbReference type="Rhea" id="RHEA:24388"/>
        <dbReference type="ChEBI" id="CHEBI:16704"/>
        <dbReference type="ChEBI" id="CHEBI:17568"/>
        <dbReference type="ChEBI" id="CHEBI:43474"/>
        <dbReference type="ChEBI" id="CHEBI:57720"/>
        <dbReference type="EC" id="2.4.2.3"/>
    </reaction>
</comment>
<keyword evidence="2 5" id="KW-0328">Glycosyltransferase</keyword>
<feature type="binding site" description="in other chain" evidence="5">
    <location>
        <begin position="87"/>
        <end position="90"/>
    </location>
    <ligand>
        <name>phosphate</name>
        <dbReference type="ChEBI" id="CHEBI:43474"/>
        <note>ligand shared between dimeric partners</note>
    </ligand>
</feature>
<proteinExistence type="inferred from homology"/>
<dbReference type="InterPro" id="IPR035994">
    <property type="entry name" value="Nucleoside_phosphorylase_sf"/>
</dbReference>
<evidence type="ECO:0000313" key="7">
    <source>
        <dbReference type="EMBL" id="CAA9408548.1"/>
    </source>
</evidence>
<gene>
    <name evidence="5" type="primary">deoD</name>
    <name evidence="7" type="ORF">AVDCRST_MAG15-1509</name>
</gene>
<dbReference type="NCBIfam" id="NF004489">
    <property type="entry name" value="PRK05819.1"/>
    <property type="match status" value="1"/>
</dbReference>
<dbReference type="PANTHER" id="PTHR43691:SF11">
    <property type="entry name" value="FI09636P-RELATED"/>
    <property type="match status" value="1"/>
</dbReference>
<dbReference type="GO" id="GO:0005829">
    <property type="term" value="C:cytosol"/>
    <property type="evidence" value="ECO:0007669"/>
    <property type="project" value="TreeGrafter"/>
</dbReference>
<dbReference type="PROSITE" id="PS01232">
    <property type="entry name" value="PNP_UDP_1"/>
    <property type="match status" value="1"/>
</dbReference>
<feature type="binding site" description="in other chain" evidence="5">
    <location>
        <begin position="179"/>
        <end position="181"/>
    </location>
    <ligand>
        <name>a purine D-ribonucleoside</name>
        <dbReference type="ChEBI" id="CHEBI:142355"/>
        <note>ligand shared between dimeric partners</note>
    </ligand>
</feature>
<dbReference type="NCBIfam" id="TIGR00107">
    <property type="entry name" value="deoD"/>
    <property type="match status" value="1"/>
</dbReference>
<dbReference type="PANTHER" id="PTHR43691">
    <property type="entry name" value="URIDINE PHOSPHORYLASE"/>
    <property type="match status" value="1"/>
</dbReference>
<dbReference type="SUPFAM" id="SSF53167">
    <property type="entry name" value="Purine and uridine phosphorylases"/>
    <property type="match status" value="1"/>
</dbReference>
<dbReference type="InterPro" id="IPR004402">
    <property type="entry name" value="DeoD-type"/>
</dbReference>
<dbReference type="GO" id="GO:0004731">
    <property type="term" value="F:purine-nucleoside phosphorylase activity"/>
    <property type="evidence" value="ECO:0007669"/>
    <property type="project" value="UniProtKB-UniRule"/>
</dbReference>
<protein>
    <recommendedName>
        <fullName evidence="5">Purine nucleoside phosphorylase DeoD-type</fullName>
        <shortName evidence="5">PNP</shortName>
        <ecNumber evidence="5">2.4.2.1</ecNumber>
    </recommendedName>
</protein>
<dbReference type="EMBL" id="CADCUU010000207">
    <property type="protein sequence ID" value="CAA9408548.1"/>
    <property type="molecule type" value="Genomic_DNA"/>
</dbReference>
<evidence type="ECO:0000259" key="6">
    <source>
        <dbReference type="Pfam" id="PF01048"/>
    </source>
</evidence>
<dbReference type="InterPro" id="IPR000845">
    <property type="entry name" value="Nucleoside_phosphorylase_d"/>
</dbReference>